<evidence type="ECO:0000256" key="2">
    <source>
        <dbReference type="SAM" id="Phobius"/>
    </source>
</evidence>
<keyword evidence="2" id="KW-1133">Transmembrane helix</keyword>
<sequence length="307" mass="33165">MLKFLSLRRSGKAMVSFNSKSLAGPGFIILNVIRAMNIIGLCAVITASVIMVVKTFTVSKFYFFDGATHIITALSSMFLVVSECSIFKQYFARNWPLLSPAHGFNFLGLAMVILGNNILGNLNKEATSQKSLGMAFWRIVIGSGIIVFTLGFVNIIATYVFRDTALRVTARQVRSKGAVAISAGEAALESSISKPTSIVTSFPSYAASSNYSAPSPRKSPVKAFMRNARDSLLPSYRSQVPPYPRSPPAAAFPSSPVRSPTKAGKKEEAVPVTAPMEISAPLNVNPQFAHLVRPDSHMHPSQKGNVF</sequence>
<dbReference type="AlphaFoldDB" id="A0A6G1HSR5"/>
<reference evidence="4" key="1">
    <citation type="journal article" date="2020" name="Stud. Mycol.">
        <title>101 Dothideomycetes genomes: a test case for predicting lifestyles and emergence of pathogens.</title>
        <authorList>
            <person name="Haridas S."/>
            <person name="Albert R."/>
            <person name="Binder M."/>
            <person name="Bloem J."/>
            <person name="Labutti K."/>
            <person name="Salamov A."/>
            <person name="Andreopoulos B."/>
            <person name="Baker S."/>
            <person name="Barry K."/>
            <person name="Bills G."/>
            <person name="Bluhm B."/>
            <person name="Cannon C."/>
            <person name="Castanera R."/>
            <person name="Culley D."/>
            <person name="Daum C."/>
            <person name="Ezra D."/>
            <person name="Gonzalez J."/>
            <person name="Henrissat B."/>
            <person name="Kuo A."/>
            <person name="Liang C."/>
            <person name="Lipzen A."/>
            <person name="Lutzoni F."/>
            <person name="Magnuson J."/>
            <person name="Mondo S."/>
            <person name="Nolan M."/>
            <person name="Ohm R."/>
            <person name="Pangilinan J."/>
            <person name="Park H.-J."/>
            <person name="Ramirez L."/>
            <person name="Alfaro M."/>
            <person name="Sun H."/>
            <person name="Tritt A."/>
            <person name="Yoshinaga Y."/>
            <person name="Zwiers L.-H."/>
            <person name="Turgeon B."/>
            <person name="Goodwin S."/>
            <person name="Spatafora J."/>
            <person name="Crous P."/>
            <person name="Grigoriev I."/>
        </authorList>
    </citation>
    <scope>NUCLEOTIDE SEQUENCE</scope>
    <source>
        <strain evidence="4">CBS 262.69</strain>
    </source>
</reference>
<feature type="transmembrane region" description="Helical" evidence="2">
    <location>
        <begin position="94"/>
        <end position="115"/>
    </location>
</feature>
<evidence type="ECO:0000256" key="1">
    <source>
        <dbReference type="SAM" id="MobiDB-lite"/>
    </source>
</evidence>
<evidence type="ECO:0000259" key="3">
    <source>
        <dbReference type="Pfam" id="PF24535"/>
    </source>
</evidence>
<dbReference type="Pfam" id="PF24535">
    <property type="entry name" value="DUF7598"/>
    <property type="match status" value="1"/>
</dbReference>
<feature type="region of interest" description="Disordered" evidence="1">
    <location>
        <begin position="238"/>
        <end position="271"/>
    </location>
</feature>
<organism evidence="4 5">
    <name type="scientific">Trichodelitschia bisporula</name>
    <dbReference type="NCBI Taxonomy" id="703511"/>
    <lineage>
        <taxon>Eukaryota</taxon>
        <taxon>Fungi</taxon>
        <taxon>Dikarya</taxon>
        <taxon>Ascomycota</taxon>
        <taxon>Pezizomycotina</taxon>
        <taxon>Dothideomycetes</taxon>
        <taxon>Dothideomycetes incertae sedis</taxon>
        <taxon>Phaeotrichales</taxon>
        <taxon>Phaeotrichaceae</taxon>
        <taxon>Trichodelitschia</taxon>
    </lineage>
</organism>
<dbReference type="OrthoDB" id="5327148at2759"/>
<feature type="transmembrane region" description="Helical" evidence="2">
    <location>
        <begin position="62"/>
        <end position="82"/>
    </location>
</feature>
<name>A0A6G1HSR5_9PEZI</name>
<dbReference type="InterPro" id="IPR056019">
    <property type="entry name" value="DUF7598"/>
</dbReference>
<dbReference type="EMBL" id="ML996698">
    <property type="protein sequence ID" value="KAF2399042.1"/>
    <property type="molecule type" value="Genomic_DNA"/>
</dbReference>
<keyword evidence="2" id="KW-0472">Membrane</keyword>
<gene>
    <name evidence="4" type="ORF">EJ06DRAFT_68309</name>
</gene>
<keyword evidence="2" id="KW-0812">Transmembrane</keyword>
<feature type="domain" description="DUF7598" evidence="3">
    <location>
        <begin position="26"/>
        <end position="160"/>
    </location>
</feature>
<feature type="transmembrane region" description="Helical" evidence="2">
    <location>
        <begin position="21"/>
        <end position="50"/>
    </location>
</feature>
<proteinExistence type="predicted"/>
<keyword evidence="5" id="KW-1185">Reference proteome</keyword>
<evidence type="ECO:0000313" key="5">
    <source>
        <dbReference type="Proteomes" id="UP000799640"/>
    </source>
</evidence>
<accession>A0A6G1HSR5</accession>
<dbReference type="Proteomes" id="UP000799640">
    <property type="component" value="Unassembled WGS sequence"/>
</dbReference>
<evidence type="ECO:0000313" key="4">
    <source>
        <dbReference type="EMBL" id="KAF2399042.1"/>
    </source>
</evidence>
<protein>
    <recommendedName>
        <fullName evidence="3">DUF7598 domain-containing protein</fullName>
    </recommendedName>
</protein>
<feature type="compositionally biased region" description="Low complexity" evidence="1">
    <location>
        <begin position="248"/>
        <end position="260"/>
    </location>
</feature>
<feature type="transmembrane region" description="Helical" evidence="2">
    <location>
        <begin position="135"/>
        <end position="161"/>
    </location>
</feature>